<proteinExistence type="predicted"/>
<sequence>MLVLVGQVSPAAGPAGYLDAYTAGPACPTDLLESRFTAAWQGQISCHRELLVIFWGLHGRPSLPYEKGPRCGPFTIYRENPVRLQ</sequence>
<evidence type="ECO:0000313" key="1">
    <source>
        <dbReference type="EMBL" id="RUO25477.1"/>
    </source>
</evidence>
<dbReference type="Proteomes" id="UP000288293">
    <property type="component" value="Unassembled WGS sequence"/>
</dbReference>
<organism evidence="1 2">
    <name type="scientific">Aliidiomarina minuta</name>
    <dbReference type="NCBI Taxonomy" id="880057"/>
    <lineage>
        <taxon>Bacteria</taxon>
        <taxon>Pseudomonadati</taxon>
        <taxon>Pseudomonadota</taxon>
        <taxon>Gammaproteobacteria</taxon>
        <taxon>Alteromonadales</taxon>
        <taxon>Idiomarinaceae</taxon>
        <taxon>Aliidiomarina</taxon>
    </lineage>
</organism>
<dbReference type="EMBL" id="PIPL01000001">
    <property type="protein sequence ID" value="RUO25477.1"/>
    <property type="molecule type" value="Genomic_DNA"/>
</dbReference>
<reference evidence="1 2" key="1">
    <citation type="journal article" date="2011" name="Front. Microbiol.">
        <title>Genomic signatures of strain selection and enhancement in Bacillus atrophaeus var. globigii, a historical biowarfare simulant.</title>
        <authorList>
            <person name="Gibbons H.S."/>
            <person name="Broomall S.M."/>
            <person name="McNew L.A."/>
            <person name="Daligault H."/>
            <person name="Chapman C."/>
            <person name="Bruce D."/>
            <person name="Karavis M."/>
            <person name="Krepps M."/>
            <person name="McGregor P.A."/>
            <person name="Hong C."/>
            <person name="Park K.H."/>
            <person name="Akmal A."/>
            <person name="Feldman A."/>
            <person name="Lin J.S."/>
            <person name="Chang W.E."/>
            <person name="Higgs B.W."/>
            <person name="Demirev P."/>
            <person name="Lindquist J."/>
            <person name="Liem A."/>
            <person name="Fochler E."/>
            <person name="Read T.D."/>
            <person name="Tapia R."/>
            <person name="Johnson S."/>
            <person name="Bishop-Lilly K.A."/>
            <person name="Detter C."/>
            <person name="Han C."/>
            <person name="Sozhamannan S."/>
            <person name="Rosenzweig C.N."/>
            <person name="Skowronski E.W."/>
        </authorList>
    </citation>
    <scope>NUCLEOTIDE SEQUENCE [LARGE SCALE GENOMIC DNA]</scope>
    <source>
        <strain evidence="1 2">MLST1</strain>
    </source>
</reference>
<accession>A0A432W5Z1</accession>
<dbReference type="AlphaFoldDB" id="A0A432W5Z1"/>
<comment type="caution">
    <text evidence="1">The sequence shown here is derived from an EMBL/GenBank/DDBJ whole genome shotgun (WGS) entry which is preliminary data.</text>
</comment>
<name>A0A432W5Z1_9GAMM</name>
<gene>
    <name evidence="1" type="ORF">CWE09_01700</name>
</gene>
<keyword evidence="2" id="KW-1185">Reference proteome</keyword>
<evidence type="ECO:0000313" key="2">
    <source>
        <dbReference type="Proteomes" id="UP000288293"/>
    </source>
</evidence>
<protein>
    <submittedName>
        <fullName evidence="1">Uncharacterized protein</fullName>
    </submittedName>
</protein>